<feature type="transmembrane region" description="Helical" evidence="6">
    <location>
        <begin position="88"/>
        <end position="105"/>
    </location>
</feature>
<dbReference type="SUPFAM" id="SSF103473">
    <property type="entry name" value="MFS general substrate transporter"/>
    <property type="match status" value="1"/>
</dbReference>
<dbReference type="Gene3D" id="1.20.1250.20">
    <property type="entry name" value="MFS general substrate transporter like domains"/>
    <property type="match status" value="1"/>
</dbReference>
<dbReference type="Proteomes" id="UP000192660">
    <property type="component" value="Unassembled WGS sequence"/>
</dbReference>
<dbReference type="OrthoDB" id="9787026at2"/>
<keyword evidence="3 6" id="KW-0812">Transmembrane</keyword>
<sequence>MSTKTVSETLNEAPLNLFHLRAVLTAGMGFFTDAYDLFIIGAALILIKEQWHPSATMTGLLGSTALIAAFVGAFVFGRLADVFGRKSIYGLEAGLMALGAILSAFSPNIFWLIVFRFIMGIGIGGDYPVSAVLMSEYANAKDRGKLVSLVFSMQALGLIAGPIVALTLLASGIQADIAWRLMLGLGAVPALAVIILRRRMPESPRYVAQVKGKTKEAIVSLKGYTGQEAQAIDEINPRQKLSLGQMLSQGRYWLLLLGTAGSWAVFDYAYYGNSISLPLVLKMVAPHSSAMTSIAWSLIIFAVAAVPGYILAFLTIDAIGHKKLQWIGFLVMGLAFATLGLVPNITHDVLPFLLIFGLSYFFAEFGPNTTTFVMASEVYPTSVRTTGHGISAGLAKVGAFIGVFIFPVMSKDLGLNGTLLITAGFSMLGILLTMLLPEPSRQTLEDVSSSEPPVLSKHA</sequence>
<organism evidence="8 9">
    <name type="scientific">Sulfobacillus thermosulfidooxidans (strain DSM 9293 / VKM B-1269 / AT-1)</name>
    <dbReference type="NCBI Taxonomy" id="929705"/>
    <lineage>
        <taxon>Bacteria</taxon>
        <taxon>Bacillati</taxon>
        <taxon>Bacillota</taxon>
        <taxon>Clostridia</taxon>
        <taxon>Eubacteriales</taxon>
        <taxon>Clostridiales Family XVII. Incertae Sedis</taxon>
        <taxon>Sulfobacillus</taxon>
    </lineage>
</organism>
<dbReference type="PANTHER" id="PTHR24064">
    <property type="entry name" value="SOLUTE CARRIER FAMILY 22 MEMBER"/>
    <property type="match status" value="1"/>
</dbReference>
<keyword evidence="2" id="KW-0813">Transport</keyword>
<dbReference type="GO" id="GO:0022857">
    <property type="term" value="F:transmembrane transporter activity"/>
    <property type="evidence" value="ECO:0007669"/>
    <property type="project" value="InterPro"/>
</dbReference>
<feature type="transmembrane region" description="Helical" evidence="6">
    <location>
        <begin position="326"/>
        <end position="346"/>
    </location>
</feature>
<reference evidence="9" key="1">
    <citation type="submission" date="2017-04" db="EMBL/GenBank/DDBJ databases">
        <authorList>
            <person name="Varghese N."/>
            <person name="Submissions S."/>
        </authorList>
    </citation>
    <scope>NUCLEOTIDE SEQUENCE [LARGE SCALE GENOMIC DNA]</scope>
    <source>
        <strain evidence="9">DSM 9293</strain>
    </source>
</reference>
<accession>A0A1W1WAX0</accession>
<dbReference type="InterPro" id="IPR020846">
    <property type="entry name" value="MFS_dom"/>
</dbReference>
<evidence type="ECO:0000256" key="6">
    <source>
        <dbReference type="SAM" id="Phobius"/>
    </source>
</evidence>
<gene>
    <name evidence="8" type="ORF">SAMN00768000_1096</name>
</gene>
<name>A0A1W1WAX0_SULTA</name>
<feature type="transmembrane region" description="Helical" evidence="6">
    <location>
        <begin position="415"/>
        <end position="436"/>
    </location>
</feature>
<dbReference type="AlphaFoldDB" id="A0A1W1WAX0"/>
<dbReference type="InterPro" id="IPR005828">
    <property type="entry name" value="MFS_sugar_transport-like"/>
</dbReference>
<evidence type="ECO:0000256" key="4">
    <source>
        <dbReference type="ARBA" id="ARBA00022989"/>
    </source>
</evidence>
<dbReference type="EMBL" id="FWWY01000001">
    <property type="protein sequence ID" value="SMC03458.1"/>
    <property type="molecule type" value="Genomic_DNA"/>
</dbReference>
<evidence type="ECO:0000313" key="8">
    <source>
        <dbReference type="EMBL" id="SMC03458.1"/>
    </source>
</evidence>
<dbReference type="STRING" id="28034.BFX07_03855"/>
<dbReference type="InterPro" id="IPR005829">
    <property type="entry name" value="Sugar_transporter_CS"/>
</dbReference>
<feature type="transmembrane region" description="Helical" evidence="6">
    <location>
        <begin position="59"/>
        <end position="76"/>
    </location>
</feature>
<feature type="transmembrane region" description="Helical" evidence="6">
    <location>
        <begin position="252"/>
        <end position="271"/>
    </location>
</feature>
<feature type="transmembrane region" description="Helical" evidence="6">
    <location>
        <begin position="291"/>
        <end position="314"/>
    </location>
</feature>
<keyword evidence="5 6" id="KW-0472">Membrane</keyword>
<evidence type="ECO:0000256" key="1">
    <source>
        <dbReference type="ARBA" id="ARBA00004651"/>
    </source>
</evidence>
<dbReference type="PROSITE" id="PS00217">
    <property type="entry name" value="SUGAR_TRANSPORT_2"/>
    <property type="match status" value="1"/>
</dbReference>
<feature type="transmembrane region" description="Helical" evidence="6">
    <location>
        <begin position="20"/>
        <end position="47"/>
    </location>
</feature>
<dbReference type="RefSeq" id="WP_020374967.1">
    <property type="nucleotide sequence ID" value="NZ_FWWY01000001.1"/>
</dbReference>
<comment type="subcellular location">
    <subcellularLocation>
        <location evidence="1">Cell membrane</location>
        <topology evidence="1">Multi-pass membrane protein</topology>
    </subcellularLocation>
</comment>
<keyword evidence="4 6" id="KW-1133">Transmembrane helix</keyword>
<evidence type="ECO:0000256" key="2">
    <source>
        <dbReference type="ARBA" id="ARBA00022448"/>
    </source>
</evidence>
<feature type="transmembrane region" description="Helical" evidence="6">
    <location>
        <begin position="146"/>
        <end position="171"/>
    </location>
</feature>
<evidence type="ECO:0000259" key="7">
    <source>
        <dbReference type="PROSITE" id="PS50850"/>
    </source>
</evidence>
<feature type="transmembrane region" description="Helical" evidence="6">
    <location>
        <begin position="387"/>
        <end position="409"/>
    </location>
</feature>
<dbReference type="Pfam" id="PF00083">
    <property type="entry name" value="Sugar_tr"/>
    <property type="match status" value="1"/>
</dbReference>
<feature type="domain" description="Major facilitator superfamily (MFS) profile" evidence="7">
    <location>
        <begin position="22"/>
        <end position="441"/>
    </location>
</feature>
<dbReference type="PROSITE" id="PS50850">
    <property type="entry name" value="MFS"/>
    <property type="match status" value="1"/>
</dbReference>
<keyword evidence="9" id="KW-1185">Reference proteome</keyword>
<evidence type="ECO:0000256" key="3">
    <source>
        <dbReference type="ARBA" id="ARBA00022692"/>
    </source>
</evidence>
<protein>
    <submittedName>
        <fullName evidence="8">Sugar phosphate permease</fullName>
    </submittedName>
</protein>
<evidence type="ECO:0000313" key="9">
    <source>
        <dbReference type="Proteomes" id="UP000192660"/>
    </source>
</evidence>
<feature type="transmembrane region" description="Helical" evidence="6">
    <location>
        <begin position="352"/>
        <end position="375"/>
    </location>
</feature>
<evidence type="ECO:0000256" key="5">
    <source>
        <dbReference type="ARBA" id="ARBA00023136"/>
    </source>
</evidence>
<feature type="transmembrane region" description="Helical" evidence="6">
    <location>
        <begin position="177"/>
        <end position="196"/>
    </location>
</feature>
<dbReference type="InterPro" id="IPR036259">
    <property type="entry name" value="MFS_trans_sf"/>
</dbReference>
<dbReference type="GO" id="GO:0005886">
    <property type="term" value="C:plasma membrane"/>
    <property type="evidence" value="ECO:0007669"/>
    <property type="project" value="UniProtKB-SubCell"/>
</dbReference>
<proteinExistence type="predicted"/>